<evidence type="ECO:0000313" key="1">
    <source>
        <dbReference type="EMBL" id="MBC8576364.1"/>
    </source>
</evidence>
<comment type="caution">
    <text evidence="1">The sequence shown here is derived from an EMBL/GenBank/DDBJ whole genome shotgun (WGS) entry which is preliminary data.</text>
</comment>
<dbReference type="RefSeq" id="WP_262399892.1">
    <property type="nucleotide sequence ID" value="NZ_JACRTB010000010.1"/>
</dbReference>
<dbReference type="EMBL" id="JACRTB010000010">
    <property type="protein sequence ID" value="MBC8576364.1"/>
    <property type="molecule type" value="Genomic_DNA"/>
</dbReference>
<dbReference type="InterPro" id="IPR015942">
    <property type="entry name" value="Asp/Glu/hydantoin_racemase"/>
</dbReference>
<reference evidence="1 2" key="1">
    <citation type="submission" date="2020-08" db="EMBL/GenBank/DDBJ databases">
        <title>Genome public.</title>
        <authorList>
            <person name="Liu C."/>
            <person name="Sun Q."/>
        </authorList>
    </citation>
    <scope>NUCLEOTIDE SEQUENCE [LARGE SCALE GENOMIC DNA]</scope>
    <source>
        <strain evidence="1 2">BX1</strain>
    </source>
</reference>
<protein>
    <submittedName>
        <fullName evidence="1">Aspartate/glutamate racemase family protein</fullName>
    </submittedName>
</protein>
<sequence>MASAHVCILQTSFAKRDDTVAFLKEQVPGVRVEFITDSTLLAEVRANGGPTQAVIDRMTLYAKAAEISGADLIVNSCSTVGEVADVYAKEVGIPVMKVDLPMAQEAVRLGTRIALIATVETTLGPSQRLIEKIGAEQGKRMECTSYLQNPAWDALQAGHPEEHNRILMENIRELDRMGYDAIVMAQVSMRALLPDLQDVKTPLLCSFFSGYGAIAERLNEIAARKKASGR</sequence>
<dbReference type="Proteomes" id="UP000658131">
    <property type="component" value="Unassembled WGS sequence"/>
</dbReference>
<gene>
    <name evidence="1" type="ORF">H8717_08100</name>
</gene>
<evidence type="ECO:0000313" key="2">
    <source>
        <dbReference type="Proteomes" id="UP000658131"/>
    </source>
</evidence>
<keyword evidence="2" id="KW-1185">Reference proteome</keyword>
<dbReference type="Pfam" id="PF01177">
    <property type="entry name" value="Asp_Glu_race"/>
    <property type="match status" value="1"/>
</dbReference>
<accession>A0ABR7NIY2</accession>
<proteinExistence type="predicted"/>
<organism evidence="1 2">
    <name type="scientific">Yanshouia hominis</name>
    <dbReference type="NCBI Taxonomy" id="2763673"/>
    <lineage>
        <taxon>Bacteria</taxon>
        <taxon>Bacillati</taxon>
        <taxon>Bacillota</taxon>
        <taxon>Clostridia</taxon>
        <taxon>Eubacteriales</taxon>
        <taxon>Oscillospiraceae</taxon>
        <taxon>Yanshouia</taxon>
    </lineage>
</organism>
<name>A0ABR7NIY2_9FIRM</name>